<feature type="transmembrane region" description="Helical" evidence="1">
    <location>
        <begin position="244"/>
        <end position="263"/>
    </location>
</feature>
<evidence type="ECO:0008006" key="4">
    <source>
        <dbReference type="Google" id="ProtNLM"/>
    </source>
</evidence>
<feature type="transmembrane region" description="Helical" evidence="1">
    <location>
        <begin position="187"/>
        <end position="212"/>
    </location>
</feature>
<organism evidence="2 3">
    <name type="scientific">Paracraurococcus lichenis</name>
    <dbReference type="NCBI Taxonomy" id="3064888"/>
    <lineage>
        <taxon>Bacteria</taxon>
        <taxon>Pseudomonadati</taxon>
        <taxon>Pseudomonadota</taxon>
        <taxon>Alphaproteobacteria</taxon>
        <taxon>Acetobacterales</taxon>
        <taxon>Roseomonadaceae</taxon>
        <taxon>Paracraurococcus</taxon>
    </lineage>
</organism>
<dbReference type="Proteomes" id="UP001243009">
    <property type="component" value="Unassembled WGS sequence"/>
</dbReference>
<reference evidence="2 3" key="1">
    <citation type="submission" date="2023-08" db="EMBL/GenBank/DDBJ databases">
        <title>The draft genome sequence of Paracraurococcus sp. LOR1-02.</title>
        <authorList>
            <person name="Kingkaew E."/>
            <person name="Tanasupawat S."/>
        </authorList>
    </citation>
    <scope>NUCLEOTIDE SEQUENCE [LARGE SCALE GENOMIC DNA]</scope>
    <source>
        <strain evidence="2 3">LOR1-02</strain>
    </source>
</reference>
<evidence type="ECO:0000313" key="3">
    <source>
        <dbReference type="Proteomes" id="UP001243009"/>
    </source>
</evidence>
<feature type="transmembrane region" description="Helical" evidence="1">
    <location>
        <begin position="270"/>
        <end position="286"/>
    </location>
</feature>
<keyword evidence="1" id="KW-1133">Transmembrane helix</keyword>
<feature type="transmembrane region" description="Helical" evidence="1">
    <location>
        <begin position="88"/>
        <end position="106"/>
    </location>
</feature>
<feature type="transmembrane region" description="Helical" evidence="1">
    <location>
        <begin position="380"/>
        <end position="409"/>
    </location>
</feature>
<accession>A0ABT9E2K2</accession>
<name>A0ABT9E2K2_9PROT</name>
<feature type="transmembrane region" description="Helical" evidence="1">
    <location>
        <begin position="292"/>
        <end position="310"/>
    </location>
</feature>
<evidence type="ECO:0000256" key="1">
    <source>
        <dbReference type="SAM" id="Phobius"/>
    </source>
</evidence>
<feature type="transmembrane region" description="Helical" evidence="1">
    <location>
        <begin position="55"/>
        <end position="76"/>
    </location>
</feature>
<comment type="caution">
    <text evidence="2">The sequence shown here is derived from an EMBL/GenBank/DDBJ whole genome shotgun (WGS) entry which is preliminary data.</text>
</comment>
<dbReference type="EMBL" id="JAUTWS010000017">
    <property type="protein sequence ID" value="MDO9710395.1"/>
    <property type="molecule type" value="Genomic_DNA"/>
</dbReference>
<feature type="transmembrane region" description="Helical" evidence="1">
    <location>
        <begin position="487"/>
        <end position="511"/>
    </location>
</feature>
<feature type="transmembrane region" description="Helical" evidence="1">
    <location>
        <begin position="219"/>
        <end position="238"/>
    </location>
</feature>
<keyword evidence="1" id="KW-0812">Transmembrane</keyword>
<proteinExistence type="predicted"/>
<feature type="transmembrane region" description="Helical" evidence="1">
    <location>
        <begin position="115"/>
        <end position="137"/>
    </location>
</feature>
<keyword evidence="3" id="KW-1185">Reference proteome</keyword>
<feature type="transmembrane region" description="Helical" evidence="1">
    <location>
        <begin position="317"/>
        <end position="336"/>
    </location>
</feature>
<evidence type="ECO:0000313" key="2">
    <source>
        <dbReference type="EMBL" id="MDO9710395.1"/>
    </source>
</evidence>
<feature type="transmembrane region" description="Helical" evidence="1">
    <location>
        <begin position="430"/>
        <end position="449"/>
    </location>
</feature>
<dbReference type="RefSeq" id="WP_305105257.1">
    <property type="nucleotide sequence ID" value="NZ_JAUTWS010000017.1"/>
</dbReference>
<keyword evidence="1" id="KW-0472">Membrane</keyword>
<feature type="transmembrane region" description="Helical" evidence="1">
    <location>
        <begin position="461"/>
        <end position="480"/>
    </location>
</feature>
<gene>
    <name evidence="2" type="ORF">Q7A36_18720</name>
</gene>
<protein>
    <recommendedName>
        <fullName evidence="4">Glycosyltransferase RgtA/B/C/D-like domain-containing protein</fullName>
    </recommendedName>
</protein>
<sequence>MTLIAHRQDMTRSRFADAGLGAGMARPGLLRRLLEPIGPGTLPQEAAVTVSPSPWWIAALSLTTAVCLLAVAVAHHAGYHGAPWASPLLWSSFAALYLPIAMRVAWHTVARAERILLLLLLAAACFALKLLYAPTAFVHFDEFLHWMTALDILETRRLFLPNPLLPISPLYPGLELVTTAMVEMTGLSVFACGTLLLAVLRLVFVTVLFMFYERISGSARLAAIACLVYMGNSGFVFFNAQYAYESLAIVLFACALLASTMLHDPLAPRIGVALGIVVPLFAALAVTHHMSAYFAAIFMLLLALMVWPCAARAVRRWGILSIAMLTVLLPGFWAWALGNPSENYLGPILEKGAAELTRFINGGPMTKQLFVLPGGQVTPIWLRVTSILSLLLVAVTLSTGFLRALAIAARPADGWSAFRQCLRLRWTNPWMVLLALVTLGLPVSVGFRLTSAGWEIGNRMGSFVFLGVALVVAVSIVHLWTAGRHRWWSALGTGLALTVIFVGGIVAGWGVSAIRSPYAVAADSGSVEPMGIETALWSREWLGEGNRFAADRVNRLLLATYGRQQVVTGLYDGIDTSYLFLSSQITRGEREILRRGQVDYLLVDYRLTTARPTLGHYYDDMEDLFASHGFVDPATLLKFSRMRGVDRVFDNGFMGIFAVQRLRDGG</sequence>